<dbReference type="AlphaFoldDB" id="A0A397U305"/>
<dbReference type="EMBL" id="QKWP01002417">
    <property type="protein sequence ID" value="RIB03407.1"/>
    <property type="molecule type" value="Genomic_DNA"/>
</dbReference>
<keyword evidence="2" id="KW-1185">Reference proteome</keyword>
<dbReference type="Proteomes" id="UP000266673">
    <property type="component" value="Unassembled WGS sequence"/>
</dbReference>
<organism evidence="1 2">
    <name type="scientific">Gigaspora rosea</name>
    <dbReference type="NCBI Taxonomy" id="44941"/>
    <lineage>
        <taxon>Eukaryota</taxon>
        <taxon>Fungi</taxon>
        <taxon>Fungi incertae sedis</taxon>
        <taxon>Mucoromycota</taxon>
        <taxon>Glomeromycotina</taxon>
        <taxon>Glomeromycetes</taxon>
        <taxon>Diversisporales</taxon>
        <taxon>Gigasporaceae</taxon>
        <taxon>Gigaspora</taxon>
    </lineage>
</organism>
<sequence>MQFFVTDNFETNNDPNFHVNDDSYFHINDNPKIDFDNNADFYINNDPDFYINVGVEVKREMQTCQGSKLCEFAASELHNQTHQCVDINSDLMMRISQEISSSNMDTNTFELYLAACETPCNFRKKQTIESQKINSKDNEFKESGITMMEKLKYKKHMVMIAEVKKKLRELRISNAIKEHEYGFKE</sequence>
<gene>
    <name evidence="1" type="ORF">C2G38_2149530</name>
</gene>
<evidence type="ECO:0000313" key="2">
    <source>
        <dbReference type="Proteomes" id="UP000266673"/>
    </source>
</evidence>
<proteinExistence type="predicted"/>
<protein>
    <submittedName>
        <fullName evidence="1">Uncharacterized protein</fullName>
    </submittedName>
</protein>
<name>A0A397U305_9GLOM</name>
<evidence type="ECO:0000313" key="1">
    <source>
        <dbReference type="EMBL" id="RIB03407.1"/>
    </source>
</evidence>
<accession>A0A397U305</accession>
<reference evidence="1 2" key="1">
    <citation type="submission" date="2018-06" db="EMBL/GenBank/DDBJ databases">
        <title>Comparative genomics reveals the genomic features of Rhizophagus irregularis, R. cerebriforme, R. diaphanum and Gigaspora rosea, and their symbiotic lifestyle signature.</title>
        <authorList>
            <person name="Morin E."/>
            <person name="San Clemente H."/>
            <person name="Chen E.C.H."/>
            <person name="De La Providencia I."/>
            <person name="Hainaut M."/>
            <person name="Kuo A."/>
            <person name="Kohler A."/>
            <person name="Murat C."/>
            <person name="Tang N."/>
            <person name="Roy S."/>
            <person name="Loubradou J."/>
            <person name="Henrissat B."/>
            <person name="Grigoriev I.V."/>
            <person name="Corradi N."/>
            <person name="Roux C."/>
            <person name="Martin F.M."/>
        </authorList>
    </citation>
    <scope>NUCLEOTIDE SEQUENCE [LARGE SCALE GENOMIC DNA]</scope>
    <source>
        <strain evidence="1 2">DAOM 194757</strain>
    </source>
</reference>
<comment type="caution">
    <text evidence="1">The sequence shown here is derived from an EMBL/GenBank/DDBJ whole genome shotgun (WGS) entry which is preliminary data.</text>
</comment>